<gene>
    <name evidence="2" type="ORF">GCM10022255_020610</name>
</gene>
<dbReference type="SUPFAM" id="SSF46894">
    <property type="entry name" value="C-terminal effector domain of the bipartite response regulators"/>
    <property type="match status" value="1"/>
</dbReference>
<feature type="compositionally biased region" description="Low complexity" evidence="1">
    <location>
        <begin position="30"/>
        <end position="44"/>
    </location>
</feature>
<comment type="caution">
    <text evidence="2">The sequence shown here is derived from an EMBL/GenBank/DDBJ whole genome shotgun (WGS) entry which is preliminary data.</text>
</comment>
<evidence type="ECO:0000313" key="2">
    <source>
        <dbReference type="EMBL" id="GAA4246906.1"/>
    </source>
</evidence>
<feature type="compositionally biased region" description="Basic residues" evidence="1">
    <location>
        <begin position="18"/>
        <end position="29"/>
    </location>
</feature>
<evidence type="ECO:0008006" key="4">
    <source>
        <dbReference type="Google" id="ProtNLM"/>
    </source>
</evidence>
<keyword evidence="3" id="KW-1185">Reference proteome</keyword>
<dbReference type="Gene3D" id="1.10.10.10">
    <property type="entry name" value="Winged helix-like DNA-binding domain superfamily/Winged helix DNA-binding domain"/>
    <property type="match status" value="1"/>
</dbReference>
<reference evidence="3" key="1">
    <citation type="journal article" date="2019" name="Int. J. Syst. Evol. Microbiol.">
        <title>The Global Catalogue of Microorganisms (GCM) 10K type strain sequencing project: providing services to taxonomists for standard genome sequencing and annotation.</title>
        <authorList>
            <consortium name="The Broad Institute Genomics Platform"/>
            <consortium name="The Broad Institute Genome Sequencing Center for Infectious Disease"/>
            <person name="Wu L."/>
            <person name="Ma J."/>
        </authorList>
    </citation>
    <scope>NUCLEOTIDE SEQUENCE [LARGE SCALE GENOMIC DNA]</scope>
    <source>
        <strain evidence="3">JCM 17441</strain>
    </source>
</reference>
<name>A0ABP8D433_9ACTN</name>
<proteinExistence type="predicted"/>
<evidence type="ECO:0000256" key="1">
    <source>
        <dbReference type="SAM" id="MobiDB-lite"/>
    </source>
</evidence>
<accession>A0ABP8D433</accession>
<protein>
    <recommendedName>
        <fullName evidence="4">HTH luxR-type domain-containing protein</fullName>
    </recommendedName>
</protein>
<dbReference type="Proteomes" id="UP001500620">
    <property type="component" value="Unassembled WGS sequence"/>
</dbReference>
<sequence>MPLRSEPARTGSSCTASSRRRSCCTRRRAAASSPAGSATLSAAGAPNAAIADRLDLAEKTVRNRVSQIVHWLSRTGSR</sequence>
<dbReference type="InterPro" id="IPR016032">
    <property type="entry name" value="Sig_transdc_resp-reg_C-effctor"/>
</dbReference>
<dbReference type="InterPro" id="IPR036388">
    <property type="entry name" value="WH-like_DNA-bd_sf"/>
</dbReference>
<feature type="compositionally biased region" description="Low complexity" evidence="1">
    <location>
        <begin position="8"/>
        <end position="17"/>
    </location>
</feature>
<evidence type="ECO:0000313" key="3">
    <source>
        <dbReference type="Proteomes" id="UP001500620"/>
    </source>
</evidence>
<organism evidence="2 3">
    <name type="scientific">Dactylosporangium darangshiense</name>
    <dbReference type="NCBI Taxonomy" id="579108"/>
    <lineage>
        <taxon>Bacteria</taxon>
        <taxon>Bacillati</taxon>
        <taxon>Actinomycetota</taxon>
        <taxon>Actinomycetes</taxon>
        <taxon>Micromonosporales</taxon>
        <taxon>Micromonosporaceae</taxon>
        <taxon>Dactylosporangium</taxon>
    </lineage>
</organism>
<dbReference type="EMBL" id="BAABAT010000004">
    <property type="protein sequence ID" value="GAA4246906.1"/>
    <property type="molecule type" value="Genomic_DNA"/>
</dbReference>
<feature type="region of interest" description="Disordered" evidence="1">
    <location>
        <begin position="1"/>
        <end position="44"/>
    </location>
</feature>